<evidence type="ECO:0000256" key="1">
    <source>
        <dbReference type="SAM" id="MobiDB-lite"/>
    </source>
</evidence>
<reference evidence="2" key="1">
    <citation type="journal article" date="2014" name="Front. Microbiol.">
        <title>High frequency of phylogenetically diverse reductive dehalogenase-homologous genes in deep subseafloor sedimentary metagenomes.</title>
        <authorList>
            <person name="Kawai M."/>
            <person name="Futagami T."/>
            <person name="Toyoda A."/>
            <person name="Takaki Y."/>
            <person name="Nishi S."/>
            <person name="Hori S."/>
            <person name="Arai W."/>
            <person name="Tsubouchi T."/>
            <person name="Morono Y."/>
            <person name="Uchiyama I."/>
            <person name="Ito T."/>
            <person name="Fujiyama A."/>
            <person name="Inagaki F."/>
            <person name="Takami H."/>
        </authorList>
    </citation>
    <scope>NUCLEOTIDE SEQUENCE</scope>
    <source>
        <strain evidence="2">Expedition CK06-06</strain>
    </source>
</reference>
<name>X1VUE4_9ZZZZ</name>
<gene>
    <name evidence="2" type="ORF">S12H4_59449</name>
</gene>
<protein>
    <submittedName>
        <fullName evidence="2">Uncharacterized protein</fullName>
    </submittedName>
</protein>
<dbReference type="AlphaFoldDB" id="X1VUE4"/>
<proteinExistence type="predicted"/>
<dbReference type="EMBL" id="BARW01038852">
    <property type="protein sequence ID" value="GAJ24802.1"/>
    <property type="molecule type" value="Genomic_DNA"/>
</dbReference>
<accession>X1VUE4</accession>
<feature type="compositionally biased region" description="Low complexity" evidence="1">
    <location>
        <begin position="19"/>
        <end position="37"/>
    </location>
</feature>
<comment type="caution">
    <text evidence="2">The sequence shown here is derived from an EMBL/GenBank/DDBJ whole genome shotgun (WGS) entry which is preliminary data.</text>
</comment>
<feature type="non-terminal residue" evidence="2">
    <location>
        <position position="1"/>
    </location>
</feature>
<evidence type="ECO:0000313" key="2">
    <source>
        <dbReference type="EMBL" id="GAJ24802.1"/>
    </source>
</evidence>
<feature type="compositionally biased region" description="Basic and acidic residues" evidence="1">
    <location>
        <begin position="82"/>
        <end position="124"/>
    </location>
</feature>
<feature type="region of interest" description="Disordered" evidence="1">
    <location>
        <begin position="1"/>
        <end position="66"/>
    </location>
</feature>
<sequence>TEVTIEWDGKEKTFAPIDSKGSSQPGGPRGSRATASSGGPGGGSAQMVTVGSEARPMGGHGDTGAFENLSEKERAKLQLKAEQKQGLLTEKEKSKKLLNRDAKKIQAKPGKDIAQKKKRNDDSKPKKKGTQGNIKKLTAK</sequence>
<organism evidence="2">
    <name type="scientific">marine sediment metagenome</name>
    <dbReference type="NCBI Taxonomy" id="412755"/>
    <lineage>
        <taxon>unclassified sequences</taxon>
        <taxon>metagenomes</taxon>
        <taxon>ecological metagenomes</taxon>
    </lineage>
</organism>
<feature type="region of interest" description="Disordered" evidence="1">
    <location>
        <begin position="82"/>
        <end position="140"/>
    </location>
</feature>